<accession>A0A1G9ALT4</accession>
<gene>
    <name evidence="2" type="ORF">SAMN05216257_102195</name>
</gene>
<dbReference type="InterPro" id="IPR036844">
    <property type="entry name" value="Hint_dom_sf"/>
</dbReference>
<dbReference type="InterPro" id="IPR003587">
    <property type="entry name" value="Hint_dom_N"/>
</dbReference>
<organism evidence="2 3">
    <name type="scientific">Meinhardsimonia xiamenensis</name>
    <dbReference type="NCBI Taxonomy" id="990712"/>
    <lineage>
        <taxon>Bacteria</taxon>
        <taxon>Pseudomonadati</taxon>
        <taxon>Pseudomonadota</taxon>
        <taxon>Alphaproteobacteria</taxon>
        <taxon>Rhodobacterales</taxon>
        <taxon>Paracoccaceae</taxon>
        <taxon>Meinhardsimonia</taxon>
    </lineage>
</organism>
<proteinExistence type="predicted"/>
<evidence type="ECO:0000259" key="1">
    <source>
        <dbReference type="SMART" id="SM00306"/>
    </source>
</evidence>
<sequence>MRSGSRRRRLSVYPAEAFRVVDGANLGDPIGEANELVPGDVYALSRGARQFELTVAVGRSMTLLRVAESSPAGRAGARVVIDCCATFMALDGTTVEALILAELDAGEQHTAQLWLMPFSPPAEKTDYALVAIDRRSGAERLAELGCLSFARGTRITLANGEQRPVEELRPGDMVLTRNHGAQPLRWIGARVRRASGAFAPIVIARGVLNNERELILSPGQRVFVYQRRDLLGTGRREVFVPASMLVNGRDVVRGEGGFVEYFDLMFDAPEIVYAEGIATQSFAPAPEEAEPILPPAVLERLRREGARLRGSAPAVTLSEGALEPERATEILRLASRA</sequence>
<dbReference type="CDD" id="cd00081">
    <property type="entry name" value="Hint"/>
    <property type="match status" value="1"/>
</dbReference>
<dbReference type="EMBL" id="FNFV01000002">
    <property type="protein sequence ID" value="SDK28267.1"/>
    <property type="molecule type" value="Genomic_DNA"/>
</dbReference>
<feature type="domain" description="Hint" evidence="1">
    <location>
        <begin position="146"/>
        <end position="255"/>
    </location>
</feature>
<evidence type="ECO:0000313" key="2">
    <source>
        <dbReference type="EMBL" id="SDK28267.1"/>
    </source>
</evidence>
<protein>
    <submittedName>
        <fullName evidence="2">Hint domain-containing protein</fullName>
    </submittedName>
</protein>
<dbReference type="Gene3D" id="2.170.16.10">
    <property type="entry name" value="Hedgehog/Intein (Hint) domain"/>
    <property type="match status" value="1"/>
</dbReference>
<dbReference type="Pfam" id="PF13403">
    <property type="entry name" value="Hint_2"/>
    <property type="match status" value="1"/>
</dbReference>
<evidence type="ECO:0000313" key="3">
    <source>
        <dbReference type="Proteomes" id="UP000199328"/>
    </source>
</evidence>
<dbReference type="InterPro" id="IPR028992">
    <property type="entry name" value="Hedgehog/Intein_dom"/>
</dbReference>
<name>A0A1G9ALT4_9RHOB</name>
<dbReference type="STRING" id="990712.SAMN05216257_102195"/>
<dbReference type="AlphaFoldDB" id="A0A1G9ALT4"/>
<dbReference type="SUPFAM" id="SSF51294">
    <property type="entry name" value="Hedgehog/intein (Hint) domain"/>
    <property type="match status" value="1"/>
</dbReference>
<dbReference type="SMART" id="SM00306">
    <property type="entry name" value="HintN"/>
    <property type="match status" value="1"/>
</dbReference>
<keyword evidence="3" id="KW-1185">Reference proteome</keyword>
<dbReference type="RefSeq" id="WP_170068411.1">
    <property type="nucleotide sequence ID" value="NZ_FNFV01000002.1"/>
</dbReference>
<dbReference type="Proteomes" id="UP000199328">
    <property type="component" value="Unassembled WGS sequence"/>
</dbReference>
<reference evidence="3" key="1">
    <citation type="submission" date="2016-10" db="EMBL/GenBank/DDBJ databases">
        <authorList>
            <person name="Varghese N."/>
            <person name="Submissions S."/>
        </authorList>
    </citation>
    <scope>NUCLEOTIDE SEQUENCE [LARGE SCALE GENOMIC DNA]</scope>
    <source>
        <strain evidence="3">CGMCC 1.10789</strain>
    </source>
</reference>